<dbReference type="GO" id="GO:0061844">
    <property type="term" value="P:antimicrobial humoral immune response mediated by antimicrobial peptide"/>
    <property type="evidence" value="ECO:0007669"/>
    <property type="project" value="TreeGrafter"/>
</dbReference>
<organism evidence="6 7">
    <name type="scientific">Catharus ustulatus</name>
    <name type="common">Russet-backed thrush</name>
    <name type="synonym">Hylocichla ustulatus</name>
    <dbReference type="NCBI Taxonomy" id="91951"/>
    <lineage>
        <taxon>Eukaryota</taxon>
        <taxon>Metazoa</taxon>
        <taxon>Chordata</taxon>
        <taxon>Craniata</taxon>
        <taxon>Vertebrata</taxon>
        <taxon>Euteleostomi</taxon>
        <taxon>Archelosauria</taxon>
        <taxon>Archosauria</taxon>
        <taxon>Dinosauria</taxon>
        <taxon>Saurischia</taxon>
        <taxon>Theropoda</taxon>
        <taxon>Coelurosauria</taxon>
        <taxon>Aves</taxon>
        <taxon>Neognathae</taxon>
        <taxon>Neoaves</taxon>
        <taxon>Telluraves</taxon>
        <taxon>Australaves</taxon>
        <taxon>Passeriformes</taxon>
        <taxon>Turdidae</taxon>
        <taxon>Catharus</taxon>
    </lineage>
</organism>
<dbReference type="GO" id="GO:0001530">
    <property type="term" value="F:lipopolysaccharide binding"/>
    <property type="evidence" value="ECO:0007669"/>
    <property type="project" value="TreeGrafter"/>
</dbReference>
<dbReference type="Gene3D" id="3.10.450.10">
    <property type="match status" value="1"/>
</dbReference>
<evidence type="ECO:0008006" key="8">
    <source>
        <dbReference type="Google" id="ProtNLM"/>
    </source>
</evidence>
<dbReference type="InterPro" id="IPR001894">
    <property type="entry name" value="Cathelicidin-like"/>
</dbReference>
<dbReference type="PANTHER" id="PTHR10206">
    <property type="entry name" value="CATHELICIDIN"/>
    <property type="match status" value="1"/>
</dbReference>
<sequence>MASSWMLLLAVLGGACALPAPEPFAYTQALAQAVNSYNQRPEVKNAFRLLSAEPQPEPGVELSSLQSFNFSMMETECAASARSDPEDCAFKENGSPRSGSWVLGVECRAPGGEFWVRFGCGNMGEVPGVGLWIWGPKCPWCGDTSGGSGLGSWGWGPWGNPGCDPGWNPRDWVPG</sequence>
<dbReference type="GO" id="GO:0045087">
    <property type="term" value="P:innate immune response"/>
    <property type="evidence" value="ECO:0007669"/>
    <property type="project" value="TreeGrafter"/>
</dbReference>
<evidence type="ECO:0000313" key="7">
    <source>
        <dbReference type="Proteomes" id="UP000694563"/>
    </source>
</evidence>
<reference evidence="6" key="2">
    <citation type="submission" date="2025-08" db="UniProtKB">
        <authorList>
            <consortium name="Ensembl"/>
        </authorList>
    </citation>
    <scope>IDENTIFICATION</scope>
</reference>
<keyword evidence="4" id="KW-1015">Disulfide bond</keyword>
<reference evidence="6" key="1">
    <citation type="submission" date="2020-10" db="EMBL/GenBank/DDBJ databases">
        <title>Catharus ustulatus (Swainson's thrush) genome, bCatUst1, primary haplotype v2.</title>
        <authorList>
            <person name="Delmore K."/>
            <person name="Vafadar M."/>
            <person name="Formenti G."/>
            <person name="Chow W."/>
            <person name="Pelan S."/>
            <person name="Howe K."/>
            <person name="Rhie A."/>
            <person name="Mountcastle J."/>
            <person name="Haase B."/>
            <person name="Fedrigo O."/>
            <person name="Jarvis E.D."/>
        </authorList>
    </citation>
    <scope>NUCLEOTIDE SEQUENCE [LARGE SCALE GENOMIC DNA]</scope>
</reference>
<evidence type="ECO:0000256" key="4">
    <source>
        <dbReference type="ARBA" id="ARBA00023157"/>
    </source>
</evidence>
<evidence type="ECO:0000256" key="2">
    <source>
        <dbReference type="ARBA" id="ARBA00005320"/>
    </source>
</evidence>
<proteinExistence type="inferred from homology"/>
<dbReference type="FunFam" id="3.10.450.10:FF:000003">
    <property type="entry name" value="Cathelicidin antimicrobial peptide"/>
    <property type="match status" value="1"/>
</dbReference>
<dbReference type="GO" id="GO:0005615">
    <property type="term" value="C:extracellular space"/>
    <property type="evidence" value="ECO:0007669"/>
    <property type="project" value="TreeGrafter"/>
</dbReference>
<comment type="subcellular location">
    <subcellularLocation>
        <location evidence="1">Secreted</location>
    </subcellularLocation>
</comment>
<accession>A0A8C3TZE8</accession>
<evidence type="ECO:0000256" key="5">
    <source>
        <dbReference type="SAM" id="SignalP"/>
    </source>
</evidence>
<evidence type="ECO:0000256" key="3">
    <source>
        <dbReference type="ARBA" id="ARBA00022525"/>
    </source>
</evidence>
<keyword evidence="7" id="KW-1185">Reference proteome</keyword>
<feature type="signal peptide" evidence="5">
    <location>
        <begin position="1"/>
        <end position="17"/>
    </location>
</feature>
<dbReference type="SUPFAM" id="SSF54403">
    <property type="entry name" value="Cystatin/monellin"/>
    <property type="match status" value="1"/>
</dbReference>
<dbReference type="AlphaFoldDB" id="A0A8C3TZE8"/>
<dbReference type="Ensembl" id="ENSCUST00005005390.1">
    <property type="protein sequence ID" value="ENSCUSP00005005179.1"/>
    <property type="gene ID" value="ENSCUSG00005003315.1"/>
</dbReference>
<dbReference type="InterPro" id="IPR046350">
    <property type="entry name" value="Cystatin_sf"/>
</dbReference>
<keyword evidence="3" id="KW-0964">Secreted</keyword>
<dbReference type="Pfam" id="PF00666">
    <property type="entry name" value="Cathelicidins"/>
    <property type="match status" value="1"/>
</dbReference>
<feature type="chain" id="PRO_5034374454" description="CTHL2 protein" evidence="5">
    <location>
        <begin position="18"/>
        <end position="175"/>
    </location>
</feature>
<dbReference type="PANTHER" id="PTHR10206:SF0">
    <property type="entry name" value="CATHELICIDIN B1-RELATED"/>
    <property type="match status" value="1"/>
</dbReference>
<dbReference type="GO" id="GO:0050830">
    <property type="term" value="P:defense response to Gram-positive bacterium"/>
    <property type="evidence" value="ECO:0007669"/>
    <property type="project" value="TreeGrafter"/>
</dbReference>
<keyword evidence="5" id="KW-0732">Signal</keyword>
<name>A0A8C3TZE8_CATUS</name>
<reference evidence="6" key="3">
    <citation type="submission" date="2025-09" db="UniProtKB">
        <authorList>
            <consortium name="Ensembl"/>
        </authorList>
    </citation>
    <scope>IDENTIFICATION</scope>
</reference>
<evidence type="ECO:0000256" key="1">
    <source>
        <dbReference type="ARBA" id="ARBA00004613"/>
    </source>
</evidence>
<evidence type="ECO:0000313" key="6">
    <source>
        <dbReference type="Ensembl" id="ENSCUSP00005005179.1"/>
    </source>
</evidence>
<protein>
    <recommendedName>
        <fullName evidence="8">CTHL2 protein</fullName>
    </recommendedName>
</protein>
<dbReference type="GO" id="GO:0050829">
    <property type="term" value="P:defense response to Gram-negative bacterium"/>
    <property type="evidence" value="ECO:0007669"/>
    <property type="project" value="TreeGrafter"/>
</dbReference>
<dbReference type="Proteomes" id="UP000694563">
    <property type="component" value="Chromosome 1"/>
</dbReference>
<comment type="similarity">
    <text evidence="2">Belongs to the cathelicidin family.</text>
</comment>